<protein>
    <submittedName>
        <fullName evidence="3">Uncharacterized protein</fullName>
    </submittedName>
</protein>
<proteinExistence type="predicted"/>
<feature type="region of interest" description="Disordered" evidence="1">
    <location>
        <begin position="170"/>
        <end position="199"/>
    </location>
</feature>
<evidence type="ECO:0000313" key="3">
    <source>
        <dbReference type="EMBL" id="KAK2195982.1"/>
    </source>
</evidence>
<dbReference type="AlphaFoldDB" id="A0AAD9PJI8"/>
<accession>A0AAD9PJI8</accession>
<evidence type="ECO:0000313" key="4">
    <source>
        <dbReference type="Proteomes" id="UP001214638"/>
    </source>
</evidence>
<reference evidence="3" key="1">
    <citation type="journal article" date="2023" name="Nat. Microbiol.">
        <title>Babesia duncani multi-omics identifies virulence factors and drug targets.</title>
        <authorList>
            <person name="Singh P."/>
            <person name="Lonardi S."/>
            <person name="Liang Q."/>
            <person name="Vydyam P."/>
            <person name="Khabirova E."/>
            <person name="Fang T."/>
            <person name="Gihaz S."/>
            <person name="Thekkiniath J."/>
            <person name="Munshi M."/>
            <person name="Abel S."/>
            <person name="Ciampossin L."/>
            <person name="Batugedara G."/>
            <person name="Gupta M."/>
            <person name="Lu X.M."/>
            <person name="Lenz T."/>
            <person name="Chakravarty S."/>
            <person name="Cornillot E."/>
            <person name="Hu Y."/>
            <person name="Ma W."/>
            <person name="Gonzalez L.M."/>
            <person name="Sanchez S."/>
            <person name="Estrada K."/>
            <person name="Sanchez-Flores A."/>
            <person name="Montero E."/>
            <person name="Harb O.S."/>
            <person name="Le Roch K.G."/>
            <person name="Mamoun C.B."/>
        </authorList>
    </citation>
    <scope>NUCLEOTIDE SEQUENCE</scope>
    <source>
        <strain evidence="3">WA1</strain>
    </source>
</reference>
<dbReference type="PROSITE" id="PS51257">
    <property type="entry name" value="PROKAR_LIPOPROTEIN"/>
    <property type="match status" value="1"/>
</dbReference>
<keyword evidence="2" id="KW-0472">Membrane</keyword>
<gene>
    <name evidence="3" type="ORF">BdWA1_002580</name>
</gene>
<dbReference type="GeneID" id="94336877"/>
<dbReference type="EMBL" id="JALLKP010000003">
    <property type="protein sequence ID" value="KAK2195982.1"/>
    <property type="molecule type" value="Genomic_DNA"/>
</dbReference>
<evidence type="ECO:0000256" key="1">
    <source>
        <dbReference type="SAM" id="MobiDB-lite"/>
    </source>
</evidence>
<name>A0AAD9PJI8_9APIC</name>
<organism evidence="3 4">
    <name type="scientific">Babesia duncani</name>
    <dbReference type="NCBI Taxonomy" id="323732"/>
    <lineage>
        <taxon>Eukaryota</taxon>
        <taxon>Sar</taxon>
        <taxon>Alveolata</taxon>
        <taxon>Apicomplexa</taxon>
        <taxon>Aconoidasida</taxon>
        <taxon>Piroplasmida</taxon>
        <taxon>Babesiidae</taxon>
        <taxon>Babesia</taxon>
    </lineage>
</organism>
<dbReference type="KEGG" id="bdw:94336877"/>
<keyword evidence="2" id="KW-1133">Transmembrane helix</keyword>
<keyword evidence="4" id="KW-1185">Reference proteome</keyword>
<feature type="transmembrane region" description="Helical" evidence="2">
    <location>
        <begin position="12"/>
        <end position="37"/>
    </location>
</feature>
<evidence type="ECO:0000256" key="2">
    <source>
        <dbReference type="SAM" id="Phobius"/>
    </source>
</evidence>
<comment type="caution">
    <text evidence="3">The sequence shown here is derived from an EMBL/GenBank/DDBJ whole genome shotgun (WGS) entry which is preliminary data.</text>
</comment>
<dbReference type="Proteomes" id="UP001214638">
    <property type="component" value="Unassembled WGS sequence"/>
</dbReference>
<dbReference type="RefSeq" id="XP_067802824.1">
    <property type="nucleotide sequence ID" value="XM_067947602.1"/>
</dbReference>
<keyword evidence="2" id="KW-0812">Transmembrane</keyword>
<sequence>MVSSQNKSSKTSCTVIISFLFLGCVILGLAIALIVIVSGQPDSESGTTSQSVIKINSEGVLSVPETDVNVFSTAVFKSLLKFGGFTQAEKDALLKDEEILNVIKIILNGFIPEANINSKYEEFKKAIRKPKFISSFTPISTKLHDTSHIVDAPKTDSKVFSEAVDATTKVPETTAADITKGKDSTPSPPSSLRGEEKAP</sequence>